<dbReference type="PANTHER" id="PTHR43777:SF1">
    <property type="entry name" value="MOLYBDENUM COFACTOR CYTIDYLYLTRANSFERASE"/>
    <property type="match status" value="1"/>
</dbReference>
<dbReference type="Pfam" id="PF12804">
    <property type="entry name" value="NTP_transf_3"/>
    <property type="match status" value="1"/>
</dbReference>
<gene>
    <name evidence="2" type="ordered locus">SpiGrapes_2115</name>
</gene>
<dbReference type="InterPro" id="IPR029044">
    <property type="entry name" value="Nucleotide-diphossugar_trans"/>
</dbReference>
<evidence type="ECO:0000259" key="1">
    <source>
        <dbReference type="Pfam" id="PF12804"/>
    </source>
</evidence>
<dbReference type="CDD" id="cd04182">
    <property type="entry name" value="GT_2_like_f"/>
    <property type="match status" value="1"/>
</dbReference>
<protein>
    <submittedName>
        <fullName evidence="2">Putative MobA-like protein</fullName>
    </submittedName>
</protein>
<feature type="domain" description="MobA-like NTP transferase" evidence="1">
    <location>
        <begin position="4"/>
        <end position="161"/>
    </location>
</feature>
<dbReference type="InterPro" id="IPR025877">
    <property type="entry name" value="MobA-like_NTP_Trfase"/>
</dbReference>
<dbReference type="eggNOG" id="COG2068">
    <property type="taxonomic scope" value="Bacteria"/>
</dbReference>
<sequence length="204" mass="22295">MQNILLAAGLASRSKGEKLFLPWRGETVLQHAVRASLEAELDTIVVTGFKRTEVERLLGVFADSNLELVFNPDFAFGQGSSTICGAKHLKEGEDFFISLADMPLINAAHYTGLLGKIGEAAALRPVFKGKPGHPVLLKSGLKEVILSQNPDFRMKDMLSAYTVKTCIVDDEAYVSDIDTIQAYRVLLLKDSKTNHPFKATTSSP</sequence>
<dbReference type="SUPFAM" id="SSF53448">
    <property type="entry name" value="Nucleotide-diphospho-sugar transferases"/>
    <property type="match status" value="1"/>
</dbReference>
<dbReference type="STRING" id="158190.SpiGrapes_2115"/>
<dbReference type="AlphaFoldDB" id="G8QRH1"/>
<evidence type="ECO:0000313" key="3">
    <source>
        <dbReference type="Proteomes" id="UP000005632"/>
    </source>
</evidence>
<organism evidence="2 3">
    <name type="scientific">Sphaerochaeta pleomorpha (strain ATCC BAA-1885 / DSM 22778 / Grapes)</name>
    <dbReference type="NCBI Taxonomy" id="158190"/>
    <lineage>
        <taxon>Bacteria</taxon>
        <taxon>Pseudomonadati</taxon>
        <taxon>Spirochaetota</taxon>
        <taxon>Spirochaetia</taxon>
        <taxon>Spirochaetales</taxon>
        <taxon>Sphaerochaetaceae</taxon>
        <taxon>Sphaerochaeta</taxon>
    </lineage>
</organism>
<dbReference type="GO" id="GO:0016779">
    <property type="term" value="F:nucleotidyltransferase activity"/>
    <property type="evidence" value="ECO:0007669"/>
    <property type="project" value="UniProtKB-ARBA"/>
</dbReference>
<reference evidence="2 3" key="1">
    <citation type="submission" date="2011-11" db="EMBL/GenBank/DDBJ databases">
        <title>Complete sequence of Spirochaeta sp. grapes.</title>
        <authorList>
            <consortium name="US DOE Joint Genome Institute"/>
            <person name="Lucas S."/>
            <person name="Han J."/>
            <person name="Lapidus A."/>
            <person name="Cheng J.-F."/>
            <person name="Goodwin L."/>
            <person name="Pitluck S."/>
            <person name="Peters L."/>
            <person name="Ovchinnikova G."/>
            <person name="Munk A.C."/>
            <person name="Detter J.C."/>
            <person name="Han C."/>
            <person name="Tapia R."/>
            <person name="Land M."/>
            <person name="Hauser L."/>
            <person name="Kyrpides N."/>
            <person name="Ivanova N."/>
            <person name="Pagani I."/>
            <person name="Ritalahtilisa K."/>
            <person name="Loeffler F."/>
            <person name="Woyke T."/>
        </authorList>
    </citation>
    <scope>NUCLEOTIDE SEQUENCE [LARGE SCALE GENOMIC DNA]</scope>
    <source>
        <strain evidence="3">ATCC BAA-1885 / DSM 22778 / Grapes</strain>
    </source>
</reference>
<dbReference type="KEGG" id="sgp:SpiGrapes_2115"/>
<dbReference type="Gene3D" id="3.90.550.10">
    <property type="entry name" value="Spore Coat Polysaccharide Biosynthesis Protein SpsA, Chain A"/>
    <property type="match status" value="1"/>
</dbReference>
<accession>G8QRH1</accession>
<evidence type="ECO:0000313" key="2">
    <source>
        <dbReference type="EMBL" id="AEV29893.1"/>
    </source>
</evidence>
<name>G8QRH1_SPHPG</name>
<dbReference type="RefSeq" id="WP_014270734.1">
    <property type="nucleotide sequence ID" value="NC_016633.1"/>
</dbReference>
<dbReference type="Proteomes" id="UP000005632">
    <property type="component" value="Chromosome"/>
</dbReference>
<dbReference type="PANTHER" id="PTHR43777">
    <property type="entry name" value="MOLYBDENUM COFACTOR CYTIDYLYLTRANSFERASE"/>
    <property type="match status" value="1"/>
</dbReference>
<dbReference type="EMBL" id="CP003155">
    <property type="protein sequence ID" value="AEV29893.1"/>
    <property type="molecule type" value="Genomic_DNA"/>
</dbReference>
<keyword evidence="3" id="KW-1185">Reference proteome</keyword>
<dbReference type="OrthoDB" id="285216at2"/>
<proteinExistence type="predicted"/>
<dbReference type="HOGENOM" id="CLU_061980_1_2_12"/>